<dbReference type="InterPro" id="IPR050297">
    <property type="entry name" value="LipidA_mod_glycosyltrf_83"/>
</dbReference>
<sequence length="496" mass="56924">MKDVKTRIFLVLLVIFYFATRLVNLKIIPIFTDEAIYSFWAQVALHDPANRFISLEDGKQPLFIWLAAISQKFVADPLVASRLVSVFAGFGSLIGIYLLTKELFDKKTAILASFLYIVLPFTLLYDRMALFDSLLTMLGIYAVFFTFKMVKDPRLDTAILNGFAIGLAMITKSSGNFFLYLLPFSLIFANFKQKKIAQFFAKWIALSAVAVFISLVIYNSLRLSPLFYIIARKNLEFIRSYPEVIKNPFEYLVPNFKAIVGWVITYVQLPVFILFIAGIIYAFIKRNIAAIYLLILVLIPFTAELIFNKVLYPRFVLFYFPYIILIIAYFAASIINDQKRLQNISIIVLSLALLMPAVTSFRLLSAPTLAKIPKNDSAQYLNDWPAGYGISEVVDYLKQESKGQDVYVGTEGTFGLLPYALNIYFFNKNNVHIYSYWPLDVDKLPDQILDFAQKGNKTYLIYYQTRKEITNPNLRLIARYQQGVGDSYMRLYQVIP</sequence>
<evidence type="ECO:0000256" key="6">
    <source>
        <dbReference type="ARBA" id="ARBA00022989"/>
    </source>
</evidence>
<keyword evidence="4" id="KW-0808">Transferase</keyword>
<accession>A0A1F5G1F5</accession>
<feature type="transmembrane region" description="Helical" evidence="8">
    <location>
        <begin position="131"/>
        <end position="150"/>
    </location>
</feature>
<feature type="domain" description="Glycosyltransferase RgtA/B/C/D-like" evidence="9">
    <location>
        <begin position="61"/>
        <end position="217"/>
    </location>
</feature>
<keyword evidence="3" id="KW-0328">Glycosyltransferase</keyword>
<dbReference type="GO" id="GO:0005886">
    <property type="term" value="C:plasma membrane"/>
    <property type="evidence" value="ECO:0007669"/>
    <property type="project" value="UniProtKB-SubCell"/>
</dbReference>
<proteinExistence type="predicted"/>
<evidence type="ECO:0000259" key="9">
    <source>
        <dbReference type="Pfam" id="PF13231"/>
    </source>
</evidence>
<evidence type="ECO:0000256" key="1">
    <source>
        <dbReference type="ARBA" id="ARBA00004651"/>
    </source>
</evidence>
<feature type="transmembrane region" description="Helical" evidence="8">
    <location>
        <begin position="315"/>
        <end position="335"/>
    </location>
</feature>
<keyword evidence="5 8" id="KW-0812">Transmembrane</keyword>
<feature type="transmembrane region" description="Helical" evidence="8">
    <location>
        <begin position="290"/>
        <end position="308"/>
    </location>
</feature>
<organism evidence="10 11">
    <name type="scientific">Candidatus Curtissbacteria bacterium RIFCSPHIGHO2_01_FULL_41_13</name>
    <dbReference type="NCBI Taxonomy" id="1797745"/>
    <lineage>
        <taxon>Bacteria</taxon>
        <taxon>Candidatus Curtissiibacteriota</taxon>
    </lineage>
</organism>
<evidence type="ECO:0000313" key="11">
    <source>
        <dbReference type="Proteomes" id="UP000177069"/>
    </source>
</evidence>
<reference evidence="10 11" key="1">
    <citation type="journal article" date="2016" name="Nat. Commun.">
        <title>Thousands of microbial genomes shed light on interconnected biogeochemical processes in an aquifer system.</title>
        <authorList>
            <person name="Anantharaman K."/>
            <person name="Brown C.T."/>
            <person name="Hug L.A."/>
            <person name="Sharon I."/>
            <person name="Castelle C.J."/>
            <person name="Probst A.J."/>
            <person name="Thomas B.C."/>
            <person name="Singh A."/>
            <person name="Wilkins M.J."/>
            <person name="Karaoz U."/>
            <person name="Brodie E.L."/>
            <person name="Williams K.H."/>
            <person name="Hubbard S.S."/>
            <person name="Banfield J.F."/>
        </authorList>
    </citation>
    <scope>NUCLEOTIDE SEQUENCE [LARGE SCALE GENOMIC DNA]</scope>
</reference>
<dbReference type="EMBL" id="MFBA01000017">
    <property type="protein sequence ID" value="OGD85679.1"/>
    <property type="molecule type" value="Genomic_DNA"/>
</dbReference>
<evidence type="ECO:0000256" key="4">
    <source>
        <dbReference type="ARBA" id="ARBA00022679"/>
    </source>
</evidence>
<feature type="transmembrane region" description="Helical" evidence="8">
    <location>
        <begin position="108"/>
        <end position="125"/>
    </location>
</feature>
<feature type="transmembrane region" description="Helical" evidence="8">
    <location>
        <begin position="259"/>
        <end position="284"/>
    </location>
</feature>
<dbReference type="GO" id="GO:0016763">
    <property type="term" value="F:pentosyltransferase activity"/>
    <property type="evidence" value="ECO:0007669"/>
    <property type="project" value="TreeGrafter"/>
</dbReference>
<keyword evidence="6 8" id="KW-1133">Transmembrane helix</keyword>
<evidence type="ECO:0000256" key="8">
    <source>
        <dbReference type="SAM" id="Phobius"/>
    </source>
</evidence>
<feature type="transmembrane region" description="Helical" evidence="8">
    <location>
        <begin position="162"/>
        <end position="188"/>
    </location>
</feature>
<protein>
    <recommendedName>
        <fullName evidence="9">Glycosyltransferase RgtA/B/C/D-like domain-containing protein</fullName>
    </recommendedName>
</protein>
<name>A0A1F5G1F5_9BACT</name>
<evidence type="ECO:0000313" key="10">
    <source>
        <dbReference type="EMBL" id="OGD85679.1"/>
    </source>
</evidence>
<dbReference type="Pfam" id="PF13231">
    <property type="entry name" value="PMT_2"/>
    <property type="match status" value="1"/>
</dbReference>
<gene>
    <name evidence="10" type="ORF">A2696_00600</name>
</gene>
<evidence type="ECO:0000256" key="3">
    <source>
        <dbReference type="ARBA" id="ARBA00022676"/>
    </source>
</evidence>
<dbReference type="PANTHER" id="PTHR33908:SF11">
    <property type="entry name" value="MEMBRANE PROTEIN"/>
    <property type="match status" value="1"/>
</dbReference>
<evidence type="ECO:0000256" key="2">
    <source>
        <dbReference type="ARBA" id="ARBA00022475"/>
    </source>
</evidence>
<feature type="transmembrane region" description="Helical" evidence="8">
    <location>
        <begin position="200"/>
        <end position="218"/>
    </location>
</feature>
<comment type="caution">
    <text evidence="10">The sequence shown here is derived from an EMBL/GenBank/DDBJ whole genome shotgun (WGS) entry which is preliminary data.</text>
</comment>
<evidence type="ECO:0000256" key="7">
    <source>
        <dbReference type="ARBA" id="ARBA00023136"/>
    </source>
</evidence>
<dbReference type="InterPro" id="IPR038731">
    <property type="entry name" value="RgtA/B/C-like"/>
</dbReference>
<dbReference type="GO" id="GO:0009103">
    <property type="term" value="P:lipopolysaccharide biosynthetic process"/>
    <property type="evidence" value="ECO:0007669"/>
    <property type="project" value="UniProtKB-ARBA"/>
</dbReference>
<feature type="transmembrane region" description="Helical" evidence="8">
    <location>
        <begin position="79"/>
        <end position="99"/>
    </location>
</feature>
<evidence type="ECO:0000256" key="5">
    <source>
        <dbReference type="ARBA" id="ARBA00022692"/>
    </source>
</evidence>
<dbReference type="Proteomes" id="UP000177069">
    <property type="component" value="Unassembled WGS sequence"/>
</dbReference>
<feature type="transmembrane region" description="Helical" evidence="8">
    <location>
        <begin position="341"/>
        <end position="364"/>
    </location>
</feature>
<comment type="subcellular location">
    <subcellularLocation>
        <location evidence="1">Cell membrane</location>
        <topology evidence="1">Multi-pass membrane protein</topology>
    </subcellularLocation>
</comment>
<dbReference type="PANTHER" id="PTHR33908">
    <property type="entry name" value="MANNOSYLTRANSFERASE YKCB-RELATED"/>
    <property type="match status" value="1"/>
</dbReference>
<keyword evidence="7 8" id="KW-0472">Membrane</keyword>
<dbReference type="AlphaFoldDB" id="A0A1F5G1F5"/>
<keyword evidence="2" id="KW-1003">Cell membrane</keyword>